<organism evidence="1 2">
    <name type="scientific">Wuchereria bancrofti</name>
    <dbReference type="NCBI Taxonomy" id="6293"/>
    <lineage>
        <taxon>Eukaryota</taxon>
        <taxon>Metazoa</taxon>
        <taxon>Ecdysozoa</taxon>
        <taxon>Nematoda</taxon>
        <taxon>Chromadorea</taxon>
        <taxon>Rhabditida</taxon>
        <taxon>Spirurina</taxon>
        <taxon>Spiruromorpha</taxon>
        <taxon>Filarioidea</taxon>
        <taxon>Onchocercidae</taxon>
        <taxon>Wuchereria</taxon>
    </lineage>
</organism>
<proteinExistence type="predicted"/>
<name>A0A3P7F1N0_WUCBA</name>
<keyword evidence="2" id="KW-1185">Reference proteome</keyword>
<dbReference type="OMA" id="KLSWRYQ"/>
<dbReference type="InParanoid" id="A0A3P7F1N0"/>
<evidence type="ECO:0000313" key="2">
    <source>
        <dbReference type="Proteomes" id="UP000270924"/>
    </source>
</evidence>
<protein>
    <submittedName>
        <fullName evidence="1">Uncharacterized protein</fullName>
    </submittedName>
</protein>
<sequence length="185" mass="21626">MKKERETKEINCKHSLKEMMLLLRFSSKLSWRYQQLLLVLLLAVTICYAIPMKYKYDDPFVMDVNTFLHTKRESGFLSIEASMDDDDDDENSIRNITALVRSKRSCCGCCCCCCCWHLLLIQSLNIEILLNNCCCCGKKRKRSIDGIEIGQGSLSRRRRALHDLERWNYMQNTKQNIRSALLELI</sequence>
<dbReference type="AlphaFoldDB" id="A0A3P7F1N0"/>
<dbReference type="Proteomes" id="UP000270924">
    <property type="component" value="Unassembled WGS sequence"/>
</dbReference>
<gene>
    <name evidence="1" type="ORF">WBA_LOCUS12641</name>
</gene>
<dbReference type="OrthoDB" id="5859355at2759"/>
<reference evidence="1 2" key="1">
    <citation type="submission" date="2018-11" db="EMBL/GenBank/DDBJ databases">
        <authorList>
            <consortium name="Pathogen Informatics"/>
        </authorList>
    </citation>
    <scope>NUCLEOTIDE SEQUENCE [LARGE SCALE GENOMIC DNA]</scope>
</reference>
<evidence type="ECO:0000313" key="1">
    <source>
        <dbReference type="EMBL" id="VDM22754.1"/>
    </source>
</evidence>
<accession>A0A3P7F1N0</accession>
<dbReference type="EMBL" id="UYWW01012976">
    <property type="protein sequence ID" value="VDM22754.1"/>
    <property type="molecule type" value="Genomic_DNA"/>
</dbReference>